<evidence type="ECO:0000259" key="5">
    <source>
        <dbReference type="PROSITE" id="PS50923"/>
    </source>
</evidence>
<dbReference type="InterPro" id="IPR013783">
    <property type="entry name" value="Ig-like_fold"/>
</dbReference>
<keyword evidence="7" id="KW-1185">Reference proteome</keyword>
<dbReference type="Proteomes" id="UP001174909">
    <property type="component" value="Unassembled WGS sequence"/>
</dbReference>
<dbReference type="SUPFAM" id="SSF48726">
    <property type="entry name" value="Immunoglobulin"/>
    <property type="match status" value="1"/>
</dbReference>
<feature type="signal peptide" evidence="3">
    <location>
        <begin position="1"/>
        <end position="18"/>
    </location>
</feature>
<dbReference type="SUPFAM" id="SSF57535">
    <property type="entry name" value="Complement control module/SCR domain"/>
    <property type="match status" value="1"/>
</dbReference>
<comment type="caution">
    <text evidence="6">The sequence shown here is derived from an EMBL/GenBank/DDBJ whole genome shotgun (WGS) entry which is preliminary data.</text>
</comment>
<dbReference type="AlphaFoldDB" id="A0AA35TQH2"/>
<feature type="domain" description="Ig-like" evidence="4">
    <location>
        <begin position="29"/>
        <end position="98"/>
    </location>
</feature>
<evidence type="ECO:0000256" key="3">
    <source>
        <dbReference type="SAM" id="SignalP"/>
    </source>
</evidence>
<comment type="caution">
    <text evidence="2">Lacks conserved residue(s) required for the propagation of feature annotation.</text>
</comment>
<evidence type="ECO:0000256" key="2">
    <source>
        <dbReference type="PROSITE-ProRule" id="PRU00302"/>
    </source>
</evidence>
<dbReference type="SMART" id="SM00032">
    <property type="entry name" value="CCP"/>
    <property type="match status" value="1"/>
</dbReference>
<dbReference type="InterPro" id="IPR003598">
    <property type="entry name" value="Ig_sub2"/>
</dbReference>
<evidence type="ECO:0000313" key="6">
    <source>
        <dbReference type="EMBL" id="CAI8051856.1"/>
    </source>
</evidence>
<dbReference type="CDD" id="cd00096">
    <property type="entry name" value="Ig"/>
    <property type="match status" value="1"/>
</dbReference>
<proteinExistence type="predicted"/>
<dbReference type="PROSITE" id="PS50835">
    <property type="entry name" value="IG_LIKE"/>
    <property type="match status" value="1"/>
</dbReference>
<dbReference type="InterPro" id="IPR000436">
    <property type="entry name" value="Sushi_SCR_CCP_dom"/>
</dbReference>
<dbReference type="CDD" id="cd00033">
    <property type="entry name" value="CCP"/>
    <property type="match status" value="1"/>
</dbReference>
<keyword evidence="1" id="KW-1015">Disulfide bond</keyword>
<dbReference type="Pfam" id="PF07679">
    <property type="entry name" value="I-set"/>
    <property type="match status" value="1"/>
</dbReference>
<dbReference type="InterPro" id="IPR035976">
    <property type="entry name" value="Sushi/SCR/CCP_sf"/>
</dbReference>
<sequence length="440" mass="48791">MSTKSAVVFISFLGLAASLQNCYKKLGSDNKQVQFTCSTTGRTSLHVDWFRDGVRLDTSGEKYVLSRTQHRLTVLSIVANDEGNYTCSYNAESVVRTSTAGCLLVYGKASFASCSPTSYGSNRCTDSIAVSNNGILSFDLSMTFSVAGETGLLQMVDRITILKENEVVLSIYEPVTDTASRHWTFKGNTPTYRIAELHNVVANDRGEYVISAELIDPATGYIGTITKNTFATAQECNSPPELLNGYVANNGVIVSSIAEYTCKVGYKITGNDSLKCIQRGHDTLWDGEIPSCIQETEVMFQLQLGPITDCTCWSDSKCAKFLATVKRQISEGISNDCNCSYTPSRIMNTRLYCFQHPNYVSVRGFIQGTENYTAQQILTYMEQWYLKQPTVILTENRVLNINKNCHLHISEWNERECSPNPMPESSQCYCNGTIKDVVGP</sequence>
<dbReference type="PROSITE" id="PS50923">
    <property type="entry name" value="SUSHI"/>
    <property type="match status" value="1"/>
</dbReference>
<dbReference type="SMART" id="SM00408">
    <property type="entry name" value="IGc2"/>
    <property type="match status" value="1"/>
</dbReference>
<feature type="chain" id="PRO_5041225639" evidence="3">
    <location>
        <begin position="19"/>
        <end position="440"/>
    </location>
</feature>
<evidence type="ECO:0000259" key="4">
    <source>
        <dbReference type="PROSITE" id="PS50835"/>
    </source>
</evidence>
<organism evidence="6 7">
    <name type="scientific">Geodia barretti</name>
    <name type="common">Barrett's horny sponge</name>
    <dbReference type="NCBI Taxonomy" id="519541"/>
    <lineage>
        <taxon>Eukaryota</taxon>
        <taxon>Metazoa</taxon>
        <taxon>Porifera</taxon>
        <taxon>Demospongiae</taxon>
        <taxon>Heteroscleromorpha</taxon>
        <taxon>Tetractinellida</taxon>
        <taxon>Astrophorina</taxon>
        <taxon>Geodiidae</taxon>
        <taxon>Geodia</taxon>
    </lineage>
</organism>
<gene>
    <name evidence="6" type="ORF">GBAR_LOCUS28381</name>
</gene>
<protein>
    <submittedName>
        <fullName evidence="6">Uncharacterized protein</fullName>
    </submittedName>
</protein>
<keyword evidence="3" id="KW-0732">Signal</keyword>
<dbReference type="InterPro" id="IPR007110">
    <property type="entry name" value="Ig-like_dom"/>
</dbReference>
<feature type="domain" description="Sushi" evidence="5">
    <location>
        <begin position="234"/>
        <end position="294"/>
    </location>
</feature>
<keyword evidence="2" id="KW-0768">Sushi</keyword>
<reference evidence="6" key="1">
    <citation type="submission" date="2023-03" db="EMBL/GenBank/DDBJ databases">
        <authorList>
            <person name="Steffen K."/>
            <person name="Cardenas P."/>
        </authorList>
    </citation>
    <scope>NUCLEOTIDE SEQUENCE</scope>
</reference>
<accession>A0AA35TQH2</accession>
<dbReference type="Gene3D" id="2.60.40.10">
    <property type="entry name" value="Immunoglobulins"/>
    <property type="match status" value="1"/>
</dbReference>
<dbReference type="EMBL" id="CASHTH010003969">
    <property type="protein sequence ID" value="CAI8051856.1"/>
    <property type="molecule type" value="Genomic_DNA"/>
</dbReference>
<evidence type="ECO:0000256" key="1">
    <source>
        <dbReference type="ARBA" id="ARBA00023157"/>
    </source>
</evidence>
<dbReference type="Gene3D" id="2.10.70.10">
    <property type="entry name" value="Complement Module, domain 1"/>
    <property type="match status" value="1"/>
</dbReference>
<name>A0AA35TQH2_GEOBA</name>
<dbReference type="InterPro" id="IPR036179">
    <property type="entry name" value="Ig-like_dom_sf"/>
</dbReference>
<dbReference type="InterPro" id="IPR013098">
    <property type="entry name" value="Ig_I-set"/>
</dbReference>
<dbReference type="Pfam" id="PF00084">
    <property type="entry name" value="Sushi"/>
    <property type="match status" value="1"/>
</dbReference>
<evidence type="ECO:0000313" key="7">
    <source>
        <dbReference type="Proteomes" id="UP001174909"/>
    </source>
</evidence>